<dbReference type="GO" id="GO:0015074">
    <property type="term" value="P:DNA integration"/>
    <property type="evidence" value="ECO:0007669"/>
    <property type="project" value="InterPro"/>
</dbReference>
<keyword evidence="1" id="KW-0233">DNA recombination</keyword>
<dbReference type="GO" id="GO:0006310">
    <property type="term" value="P:DNA recombination"/>
    <property type="evidence" value="ECO:0007669"/>
    <property type="project" value="UniProtKB-KW"/>
</dbReference>
<dbReference type="STRING" id="586411.SAMN05216187_1224"/>
<dbReference type="RefSeq" id="WP_092600257.1">
    <property type="nucleotide sequence ID" value="NZ_FNFI01000022.1"/>
</dbReference>
<accession>A0A1G9EV69</accession>
<evidence type="ECO:0000256" key="1">
    <source>
        <dbReference type="ARBA" id="ARBA00023172"/>
    </source>
</evidence>
<evidence type="ECO:0000313" key="3">
    <source>
        <dbReference type="Proteomes" id="UP000242700"/>
    </source>
</evidence>
<proteinExistence type="predicted"/>
<evidence type="ECO:0000313" key="2">
    <source>
        <dbReference type="EMBL" id="SDK79983.1"/>
    </source>
</evidence>
<organism evidence="2 3">
    <name type="scientific">Jeotgalicoccus aerolatus</name>
    <dbReference type="NCBI Taxonomy" id="709510"/>
    <lineage>
        <taxon>Bacteria</taxon>
        <taxon>Bacillati</taxon>
        <taxon>Bacillota</taxon>
        <taxon>Bacilli</taxon>
        <taxon>Bacillales</taxon>
        <taxon>Staphylococcaceae</taxon>
        <taxon>Jeotgalicoccus</taxon>
    </lineage>
</organism>
<protein>
    <submittedName>
        <fullName evidence="2">Phage integrase family protein</fullName>
    </submittedName>
</protein>
<dbReference type="Proteomes" id="UP000242700">
    <property type="component" value="Unassembled WGS sequence"/>
</dbReference>
<dbReference type="InterPro" id="IPR011010">
    <property type="entry name" value="DNA_brk_join_enz"/>
</dbReference>
<reference evidence="3" key="1">
    <citation type="submission" date="2016-10" db="EMBL/GenBank/DDBJ databases">
        <authorList>
            <person name="Varghese N."/>
            <person name="Submissions S."/>
        </authorList>
    </citation>
    <scope>NUCLEOTIDE SEQUENCE [LARGE SCALE GENOMIC DNA]</scope>
    <source>
        <strain evidence="3">CGMCC 1.8911</strain>
    </source>
</reference>
<dbReference type="SUPFAM" id="SSF56349">
    <property type="entry name" value="DNA breaking-rejoining enzymes"/>
    <property type="match status" value="1"/>
</dbReference>
<dbReference type="InterPro" id="IPR013762">
    <property type="entry name" value="Integrase-like_cat_sf"/>
</dbReference>
<dbReference type="EMBL" id="FNFI01000022">
    <property type="protein sequence ID" value="SDK79983.1"/>
    <property type="molecule type" value="Genomic_DNA"/>
</dbReference>
<name>A0A1G9EV69_9STAP</name>
<sequence>MSEKMNNDIINNNTRIDMDEVKKKFGELEVSSMNRFSDMKWKCNGEHNPDRYRYIDFNRITPYVGCFNINMVKAWLIYLLKKNTFRTVSNYYSHLAIFINASKGFRLDQVANVQEYLLNKNTLTPFKNEYSLVRHVVNFIEFSEIEVDEQYLLTLNEAIDIYKYESKHRVLPSSSSILKFSYYLEEYYNELISDSESYNTNLIKYYPIFLWWKITLVIPMRISEFSYMSRNCLIEENEKYFITFKRIKYPYNQEIIEINKETRNMIKHYMLLTNKYKSKTLISYLAEINAKGKPYLYIKKNDIDYYNSDNFLNLLKKFYNEIIEKKYSIYFQDEEKLSPNDTRHLSFISLMMQGYDPHLISKLGGHSTIEKQYEYSYHPEFWIDNQMYILKRKLDYENLYLNRMKNLDNSLINNCLSPGTSNFKGKLEIGYCSDDQQRCESLSTCILCSHWRIDFDELIDRKKEILLQLKQQRSNLIDMVSTYLEMIKSLYKENEVSGNANVDFSSRTLKNKIEVEIQKLYKLNNILEEGERN</sequence>
<gene>
    <name evidence="2" type="ORF">SAMN05216187_1224</name>
</gene>
<dbReference type="Gene3D" id="1.10.443.10">
    <property type="entry name" value="Intergrase catalytic core"/>
    <property type="match status" value="1"/>
</dbReference>
<dbReference type="GO" id="GO:0003677">
    <property type="term" value="F:DNA binding"/>
    <property type="evidence" value="ECO:0007669"/>
    <property type="project" value="InterPro"/>
</dbReference>
<dbReference type="AlphaFoldDB" id="A0A1G9EV69"/>